<dbReference type="InterPro" id="IPR046624">
    <property type="entry name" value="CSS2_C"/>
</dbReference>
<feature type="chain" id="PRO_5034248086" description="Secreted protein CSS2 C-terminal domain-containing protein" evidence="1">
    <location>
        <begin position="26"/>
        <end position="232"/>
    </location>
</feature>
<keyword evidence="1" id="KW-0732">Signal</keyword>
<comment type="caution">
    <text evidence="3">The sequence shown here is derived from an EMBL/GenBank/DDBJ whole genome shotgun (WGS) entry which is preliminary data.</text>
</comment>
<feature type="signal peptide" evidence="1">
    <location>
        <begin position="1"/>
        <end position="25"/>
    </location>
</feature>
<feature type="domain" description="Secreted protein CSS2 C-terminal" evidence="2">
    <location>
        <begin position="87"/>
        <end position="205"/>
    </location>
</feature>
<evidence type="ECO:0000313" key="4">
    <source>
        <dbReference type="Proteomes" id="UP000536275"/>
    </source>
</evidence>
<reference evidence="3 4" key="1">
    <citation type="submission" date="2020-03" db="EMBL/GenBank/DDBJ databases">
        <title>FDA dAtabase for Regulatory Grade micrObial Sequences (FDA-ARGOS): Supporting development and validation of Infectious Disease Dx tests.</title>
        <authorList>
            <person name="Campos J."/>
            <person name="Goldberg B."/>
            <person name="Tallon L."/>
            <person name="Sadzewicz L."/>
            <person name="Vavikolanu K."/>
            <person name="Mehta A."/>
            <person name="Aluvathingal J."/>
            <person name="Nadendla S."/>
            <person name="Nandy P."/>
            <person name="Geyer C."/>
            <person name="Yan Y."/>
            <person name="Sichtig H."/>
        </authorList>
    </citation>
    <scope>NUCLEOTIDE SEQUENCE [LARGE SCALE GENOMIC DNA]</scope>
    <source>
        <strain evidence="3 4">FDAARGOS_656</strain>
    </source>
</reference>
<evidence type="ECO:0000313" key="3">
    <source>
        <dbReference type="EMBL" id="KAF6071185.1"/>
    </source>
</evidence>
<dbReference type="EMBL" id="JABWAD010000021">
    <property type="protein sequence ID" value="KAF6071185.1"/>
    <property type="molecule type" value="Genomic_DNA"/>
</dbReference>
<dbReference type="Proteomes" id="UP000536275">
    <property type="component" value="Unassembled WGS sequence"/>
</dbReference>
<evidence type="ECO:0000259" key="2">
    <source>
        <dbReference type="Pfam" id="PF20521"/>
    </source>
</evidence>
<dbReference type="Pfam" id="PF20521">
    <property type="entry name" value="DUF6736"/>
    <property type="match status" value="1"/>
</dbReference>
<name>A0A8H6C158_CANAX</name>
<evidence type="ECO:0000256" key="1">
    <source>
        <dbReference type="SAM" id="SignalP"/>
    </source>
</evidence>
<organism evidence="3 4">
    <name type="scientific">Candida albicans</name>
    <name type="common">Yeast</name>
    <dbReference type="NCBI Taxonomy" id="5476"/>
    <lineage>
        <taxon>Eukaryota</taxon>
        <taxon>Fungi</taxon>
        <taxon>Dikarya</taxon>
        <taxon>Ascomycota</taxon>
        <taxon>Saccharomycotina</taxon>
        <taxon>Pichiomycetes</taxon>
        <taxon>Debaryomycetaceae</taxon>
        <taxon>Candida/Lodderomyces clade</taxon>
        <taxon>Candida</taxon>
    </lineage>
</organism>
<dbReference type="AlphaFoldDB" id="A0A8H6C158"/>
<sequence length="232" mass="26610">MKTQSLSILWLRLYILILFIRNCLCDEKIIDSSKYGRLTITNNTSQDTLEVANTLPNSQPKMFMHKTETYSVEVINATTLSENTRKKRFDVSGPVRTPVQANVCVLGAAFSYQVMKDIPNGIKYLLKTDQCQTDLAMVEVYRDIDVYWQAGEITGSCDLIRKSEIIELVLQEQIDEVYNTRICAFQCIKLRRGLDWTFYLKFGTSRDLVQYTECSSKTGGFSECREGEINDI</sequence>
<accession>A0A8H6C158</accession>
<gene>
    <name evidence="3" type="ORF">FOB64_001591</name>
</gene>
<protein>
    <recommendedName>
        <fullName evidence="2">Secreted protein CSS2 C-terminal domain-containing protein</fullName>
    </recommendedName>
</protein>
<proteinExistence type="predicted"/>